<keyword evidence="4" id="KW-0449">Lipoprotein</keyword>
<evidence type="ECO:0000313" key="5">
    <source>
        <dbReference type="Proteomes" id="UP001294570"/>
    </source>
</evidence>
<dbReference type="Pfam" id="PF04333">
    <property type="entry name" value="MlaA"/>
    <property type="match status" value="1"/>
</dbReference>
<evidence type="ECO:0000256" key="1">
    <source>
        <dbReference type="ARBA" id="ARBA00010634"/>
    </source>
</evidence>
<comment type="caution">
    <text evidence="4">The sequence shown here is derived from an EMBL/GenBank/DDBJ whole genome shotgun (WGS) entry which is preliminary data.</text>
</comment>
<protein>
    <submittedName>
        <fullName evidence="4">VacJ family lipoprotein</fullName>
    </submittedName>
</protein>
<comment type="similarity">
    <text evidence="1">Belongs to the MlaA family.</text>
</comment>
<dbReference type="PANTHER" id="PTHR30035:SF3">
    <property type="entry name" value="INTERMEMBRANE PHOSPHOLIPID TRANSPORT SYSTEM LIPOPROTEIN MLAA"/>
    <property type="match status" value="1"/>
</dbReference>
<proteinExistence type="inferred from homology"/>
<sequence>MMQHIKSKSVRFMLGSVLVAGCLALPTYAVAQDAEYDNYDEQWDDYGVEEDPWEAFNRRVFRFNDVLDRWALKPIAKGYQKVTPDVVEDGVHNVLRNLGEARNLTNNLLQFKMHDAGIDTARFLFNTTFGLFGFFDVATKMGLQRNDEDFGQTLGAWGINSGPYMVLPFLGPSTVRDTAAIYPDHFSRPYRYISDVPVRNSMFALEIVDARAKLLSAERLVIGDKYRFVRNAYLQNREFKVRDGEVVDDF</sequence>
<gene>
    <name evidence="4" type="ORF">TOI97_04890</name>
</gene>
<dbReference type="EMBL" id="JAXIVU010000004">
    <property type="protein sequence ID" value="MDY7218907.1"/>
    <property type="molecule type" value="Genomic_DNA"/>
</dbReference>
<accession>A0ABU5GQM9</accession>
<feature type="chain" id="PRO_5047495182" evidence="3">
    <location>
        <begin position="32"/>
        <end position="250"/>
    </location>
</feature>
<dbReference type="PRINTS" id="PR01805">
    <property type="entry name" value="VACJLIPOPROT"/>
</dbReference>
<dbReference type="Proteomes" id="UP001294570">
    <property type="component" value="Unassembled WGS sequence"/>
</dbReference>
<reference evidence="4 5" key="1">
    <citation type="submission" date="2023-12" db="EMBL/GenBank/DDBJ databases">
        <title>Denitrificimonas halotolerans sp. nov.,a novel species isolated from landfill leachate.</title>
        <authorList>
            <person name="Wang S."/>
        </authorList>
    </citation>
    <scope>NUCLEOTIDE SEQUENCE [LARGE SCALE GENOMIC DNA]</scope>
    <source>
        <strain evidence="4 5">JX-1</strain>
    </source>
</reference>
<evidence type="ECO:0000256" key="2">
    <source>
        <dbReference type="ARBA" id="ARBA00022729"/>
    </source>
</evidence>
<organism evidence="4 5">
    <name type="scientific">Denitrificimonas halotolerans</name>
    <dbReference type="NCBI Taxonomy" id="3098930"/>
    <lineage>
        <taxon>Bacteria</taxon>
        <taxon>Pseudomonadati</taxon>
        <taxon>Pseudomonadota</taxon>
        <taxon>Gammaproteobacteria</taxon>
        <taxon>Pseudomonadales</taxon>
        <taxon>Pseudomonadaceae</taxon>
        <taxon>Denitrificimonas</taxon>
    </lineage>
</organism>
<evidence type="ECO:0000313" key="4">
    <source>
        <dbReference type="EMBL" id="MDY7218907.1"/>
    </source>
</evidence>
<dbReference type="PANTHER" id="PTHR30035">
    <property type="entry name" value="LIPOPROTEIN VACJ-RELATED"/>
    <property type="match status" value="1"/>
</dbReference>
<dbReference type="InterPro" id="IPR007428">
    <property type="entry name" value="MlaA"/>
</dbReference>
<keyword evidence="5" id="KW-1185">Reference proteome</keyword>
<evidence type="ECO:0000256" key="3">
    <source>
        <dbReference type="SAM" id="SignalP"/>
    </source>
</evidence>
<dbReference type="PROSITE" id="PS51257">
    <property type="entry name" value="PROKAR_LIPOPROTEIN"/>
    <property type="match status" value="1"/>
</dbReference>
<keyword evidence="2 3" id="KW-0732">Signal</keyword>
<name>A0ABU5GQM9_9GAMM</name>
<feature type="signal peptide" evidence="3">
    <location>
        <begin position="1"/>
        <end position="31"/>
    </location>
</feature>